<protein>
    <submittedName>
        <fullName evidence="1">Uncharacterized protein</fullName>
    </submittedName>
</protein>
<dbReference type="AlphaFoldDB" id="A0A1U7H9U9"/>
<reference evidence="1 2" key="1">
    <citation type="submission" date="2016-11" db="EMBL/GenBank/DDBJ databases">
        <title>Draft Genome Sequences of Nine Cyanobacterial Strains from Diverse Habitats.</title>
        <authorList>
            <person name="Zhu T."/>
            <person name="Hou S."/>
            <person name="Lu X."/>
            <person name="Hess W.R."/>
        </authorList>
    </citation>
    <scope>NUCLEOTIDE SEQUENCE [LARGE SCALE GENOMIC DNA]</scope>
    <source>
        <strain evidence="1 2">NIES-593</strain>
    </source>
</reference>
<dbReference type="Pfam" id="PF25948">
    <property type="entry name" value="DUF7986"/>
    <property type="match status" value="1"/>
</dbReference>
<proteinExistence type="predicted"/>
<dbReference type="RefSeq" id="WP_073601123.1">
    <property type="nucleotide sequence ID" value="NZ_MRCB01000031.1"/>
</dbReference>
<sequence length="442" mass="50404">MNVTLLEQAKQLKETLVDFVYEAEGELAVALEKYAAENSNKERYDIKQQNLIIDTFITEGRVGEQTPLELFLENEPNLTQSDRALVNHWKRSFTGLFEIIQTIPNGLELMNWLSAKHYNVYPNARISEAEMARWQPGEILLTRIAPIGDRDWMIFSDCIPKGKLSQPKLAVAIGEFKKKHKESLYSDAPELLEQAWESVARYHQEFVDFFGSDRITLSGSELNTKLAELQSKMSQKILASAGIDPSKSLKEVMQESGANEEAIAEAAAELGTDAEAVTEAMNSQEKLAMVTPKVELPPEIKTAEQVTAFSHPKWGQMFIPTYTKFQAMLEAEDPQSQENCAFLVRKYLEEPQINFFIWQQLKEQYPTQLEKVLQTVLERRDFNLDRDLEATLKKFNKLPETELPETASVPRHLHDLFEEAVVQVSKSKSKGKKRQKTAKGFK</sequence>
<dbReference type="InterPro" id="IPR058292">
    <property type="entry name" value="DUF7986"/>
</dbReference>
<gene>
    <name evidence="1" type="ORF">NIES593_19240</name>
</gene>
<dbReference type="EMBL" id="MRCB01000031">
    <property type="protein sequence ID" value="OKH20359.1"/>
    <property type="molecule type" value="Genomic_DNA"/>
</dbReference>
<name>A0A1U7H9U9_9CYAN</name>
<dbReference type="Proteomes" id="UP000186868">
    <property type="component" value="Unassembled WGS sequence"/>
</dbReference>
<accession>A0A1U7H9U9</accession>
<evidence type="ECO:0000313" key="2">
    <source>
        <dbReference type="Proteomes" id="UP000186868"/>
    </source>
</evidence>
<comment type="caution">
    <text evidence="1">The sequence shown here is derived from an EMBL/GenBank/DDBJ whole genome shotgun (WGS) entry which is preliminary data.</text>
</comment>
<keyword evidence="2" id="KW-1185">Reference proteome</keyword>
<evidence type="ECO:0000313" key="1">
    <source>
        <dbReference type="EMBL" id="OKH20359.1"/>
    </source>
</evidence>
<dbReference type="OrthoDB" id="417079at2"/>
<organism evidence="1 2">
    <name type="scientific">Hydrococcus rivularis NIES-593</name>
    <dbReference type="NCBI Taxonomy" id="1921803"/>
    <lineage>
        <taxon>Bacteria</taxon>
        <taxon>Bacillati</taxon>
        <taxon>Cyanobacteriota</taxon>
        <taxon>Cyanophyceae</taxon>
        <taxon>Pleurocapsales</taxon>
        <taxon>Hydrococcaceae</taxon>
        <taxon>Hydrococcus</taxon>
    </lineage>
</organism>